<feature type="binding site" evidence="3">
    <location>
        <position position="48"/>
    </location>
    <ligand>
        <name>a divalent metal cation</name>
        <dbReference type="ChEBI" id="CHEBI:60240"/>
    </ligand>
</feature>
<dbReference type="EMBL" id="JNVC02000001">
    <property type="protein sequence ID" value="KEZ53563.1"/>
    <property type="molecule type" value="Genomic_DNA"/>
</dbReference>
<comment type="caution">
    <text evidence="4">The sequence shown here is derived from an EMBL/GenBank/DDBJ whole genome shotgun (WGS) entry which is preliminary data.</text>
</comment>
<gene>
    <name evidence="4" type="ORF">GS18_0200800</name>
</gene>
<dbReference type="Proteomes" id="UP000028549">
    <property type="component" value="Unassembled WGS sequence"/>
</dbReference>
<evidence type="ECO:0000256" key="1">
    <source>
        <dbReference type="ARBA" id="ARBA00008635"/>
    </source>
</evidence>
<dbReference type="SUPFAM" id="SSF109854">
    <property type="entry name" value="DinB/YfiT-like putative metalloenzymes"/>
    <property type="match status" value="1"/>
</dbReference>
<evidence type="ECO:0008006" key="6">
    <source>
        <dbReference type="Google" id="ProtNLM"/>
    </source>
</evidence>
<reference evidence="4 5" key="1">
    <citation type="journal article" date="2005" name="Int. J. Syst. Evol. Microbiol.">
        <title>Bacillus cibi sp. nov., isolated from jeotgal, a traditional Korean fermented seafood.</title>
        <authorList>
            <person name="Yoon J.H."/>
            <person name="Lee C.H."/>
            <person name="Oh T.K."/>
        </authorList>
    </citation>
    <scope>NUCLEOTIDE SEQUENCE [LARGE SCALE GENOMIC DNA]</scope>
    <source>
        <strain evidence="4 5">DSM 16189</strain>
    </source>
</reference>
<proteinExistence type="inferred from homology"/>
<feature type="binding site" evidence="3">
    <location>
        <position position="124"/>
    </location>
    <ligand>
        <name>a divalent metal cation</name>
        <dbReference type="ChEBI" id="CHEBI:60240"/>
    </ligand>
</feature>
<feature type="binding site" evidence="3">
    <location>
        <position position="128"/>
    </location>
    <ligand>
        <name>a divalent metal cation</name>
        <dbReference type="ChEBI" id="CHEBI:60240"/>
    </ligand>
</feature>
<dbReference type="Pfam" id="PF05163">
    <property type="entry name" value="DinB"/>
    <property type="match status" value="1"/>
</dbReference>
<keyword evidence="2 3" id="KW-0479">Metal-binding</keyword>
<dbReference type="GO" id="GO:0046872">
    <property type="term" value="F:metal ion binding"/>
    <property type="evidence" value="ECO:0007669"/>
    <property type="project" value="UniProtKB-KW"/>
</dbReference>
<comment type="similarity">
    <text evidence="1">Belongs to the DinB family.</text>
</comment>
<evidence type="ECO:0000256" key="3">
    <source>
        <dbReference type="PIRSR" id="PIRSR607837-1"/>
    </source>
</evidence>
<organism evidence="4 5">
    <name type="scientific">Metabacillus indicus</name>
    <name type="common">Bacillus indicus</name>
    <dbReference type="NCBI Taxonomy" id="246786"/>
    <lineage>
        <taxon>Bacteria</taxon>
        <taxon>Bacillati</taxon>
        <taxon>Bacillota</taxon>
        <taxon>Bacilli</taxon>
        <taxon>Bacillales</taxon>
        <taxon>Bacillaceae</taxon>
        <taxon>Metabacillus</taxon>
    </lineage>
</organism>
<protein>
    <recommendedName>
        <fullName evidence="6">Damage-inducible protein DinB</fullName>
    </recommendedName>
</protein>
<sequence>MFVTVENFLADYKNEAVLTKKLLDALTDASLKQETAPGYRTLGELAWHLVPNDSMFKPMGLSIKNPGSSEVPASASDIAEQYRIGADSVIEAVSKWDDEKLQETNEVFGYEWQNGLTLSLFLKHEIHHRGQLTVLMRQAGLPVYGAYGPSKEEWAEMNIPSL</sequence>
<dbReference type="InterPro" id="IPR007837">
    <property type="entry name" value="DinB"/>
</dbReference>
<evidence type="ECO:0000313" key="5">
    <source>
        <dbReference type="Proteomes" id="UP000028549"/>
    </source>
</evidence>
<keyword evidence="5" id="KW-1185">Reference proteome</keyword>
<dbReference type="InterPro" id="IPR034660">
    <property type="entry name" value="DinB/YfiT-like"/>
</dbReference>
<name>A0A084H1V1_METID</name>
<dbReference type="Gene3D" id="1.20.120.450">
    <property type="entry name" value="dinb family like domain"/>
    <property type="match status" value="1"/>
</dbReference>
<evidence type="ECO:0000256" key="2">
    <source>
        <dbReference type="ARBA" id="ARBA00022723"/>
    </source>
</evidence>
<dbReference type="AlphaFoldDB" id="A0A084H1V1"/>
<accession>A0A084H1V1</accession>
<evidence type="ECO:0000313" key="4">
    <source>
        <dbReference type="EMBL" id="KEZ53563.1"/>
    </source>
</evidence>
<dbReference type="OrthoDB" id="119432at2"/>
<dbReference type="RefSeq" id="WP_029565196.1">
    <property type="nucleotide sequence ID" value="NZ_JNVC02000001.1"/>
</dbReference>